<keyword evidence="5" id="KW-1185">Reference proteome</keyword>
<evidence type="ECO:0008006" key="6">
    <source>
        <dbReference type="Google" id="ProtNLM"/>
    </source>
</evidence>
<feature type="repeat" description="ANK" evidence="3">
    <location>
        <begin position="303"/>
        <end position="340"/>
    </location>
</feature>
<keyword evidence="1" id="KW-0677">Repeat</keyword>
<dbReference type="EMBL" id="BAAANC010000001">
    <property type="protein sequence ID" value="GAA1517624.1"/>
    <property type="molecule type" value="Genomic_DNA"/>
</dbReference>
<comment type="caution">
    <text evidence="4">The sequence shown here is derived from an EMBL/GenBank/DDBJ whole genome shotgun (WGS) entry which is preliminary data.</text>
</comment>
<evidence type="ECO:0000313" key="4">
    <source>
        <dbReference type="EMBL" id="GAA1517624.1"/>
    </source>
</evidence>
<gene>
    <name evidence="4" type="ORF">GCM10009741_16280</name>
</gene>
<dbReference type="SUPFAM" id="SSF48403">
    <property type="entry name" value="Ankyrin repeat"/>
    <property type="match status" value="1"/>
</dbReference>
<dbReference type="SMART" id="SM00248">
    <property type="entry name" value="ANK"/>
    <property type="match status" value="6"/>
</dbReference>
<dbReference type="PANTHER" id="PTHR24173:SF40">
    <property type="entry name" value="AGAP006757-PA"/>
    <property type="match status" value="1"/>
</dbReference>
<dbReference type="Pfam" id="PF12796">
    <property type="entry name" value="Ank_2"/>
    <property type="match status" value="3"/>
</dbReference>
<dbReference type="Gene3D" id="1.25.40.20">
    <property type="entry name" value="Ankyrin repeat-containing domain"/>
    <property type="match status" value="2"/>
</dbReference>
<sequence length="367" mass="38616">MPSATDLDHQLIAAAWKNDVATARRLITSGANVNAVDDTVQSAFLIAASEGYVELLDLTLQHGANVRSLDSYRGTALIRAAERGHAAVVGRLIQAGVTVDHVNNLGWTALHEAVLLGKGTPQYVDTVRLLVAAGADRAKPAERDGITPVQGAEKRGQAAVSAVLKTERPKAPATALLAAATSGDANQAAAALAAGAAIESTDSNRRTPLLLASLNDRVEVARLLVGLGANPDAQDDRQDSAWLVTGVTGSVAMLETLLPARPDLTLRNRFGGVSVIPASERGHVDYVRRVVKTRIDVDHVNDLGWTALLEAVILGKGTEPWQQIVRVLLAAGADPSLADSDGVTPLQHAQKRGYDEIATILREAKAR</sequence>
<evidence type="ECO:0000256" key="1">
    <source>
        <dbReference type="ARBA" id="ARBA00022737"/>
    </source>
</evidence>
<evidence type="ECO:0000256" key="3">
    <source>
        <dbReference type="PROSITE-ProRule" id="PRU00023"/>
    </source>
</evidence>
<dbReference type="InterPro" id="IPR002110">
    <property type="entry name" value="Ankyrin_rpt"/>
</dbReference>
<name>A0ABP4L6U4_9ACTN</name>
<evidence type="ECO:0000313" key="5">
    <source>
        <dbReference type="Proteomes" id="UP001500363"/>
    </source>
</evidence>
<reference evidence="5" key="1">
    <citation type="journal article" date="2019" name="Int. J. Syst. Evol. Microbiol.">
        <title>The Global Catalogue of Microorganisms (GCM) 10K type strain sequencing project: providing services to taxonomists for standard genome sequencing and annotation.</title>
        <authorList>
            <consortium name="The Broad Institute Genomics Platform"/>
            <consortium name="The Broad Institute Genome Sequencing Center for Infectious Disease"/>
            <person name="Wu L."/>
            <person name="Ma J."/>
        </authorList>
    </citation>
    <scope>NUCLEOTIDE SEQUENCE [LARGE SCALE GENOMIC DNA]</scope>
    <source>
        <strain evidence="5">JCM 14303</strain>
    </source>
</reference>
<evidence type="ECO:0000256" key="2">
    <source>
        <dbReference type="ARBA" id="ARBA00023043"/>
    </source>
</evidence>
<protein>
    <recommendedName>
        <fullName evidence="6">Ankyrin repeat protein</fullName>
    </recommendedName>
</protein>
<organism evidence="4 5">
    <name type="scientific">Kribbella lupini</name>
    <dbReference type="NCBI Taxonomy" id="291602"/>
    <lineage>
        <taxon>Bacteria</taxon>
        <taxon>Bacillati</taxon>
        <taxon>Actinomycetota</taxon>
        <taxon>Actinomycetes</taxon>
        <taxon>Propionibacteriales</taxon>
        <taxon>Kribbellaceae</taxon>
        <taxon>Kribbella</taxon>
    </lineage>
</organism>
<feature type="repeat" description="ANK" evidence="3">
    <location>
        <begin position="39"/>
        <end position="71"/>
    </location>
</feature>
<keyword evidence="2 3" id="KW-0040">ANK repeat</keyword>
<dbReference type="PANTHER" id="PTHR24173">
    <property type="entry name" value="ANKYRIN REPEAT CONTAINING"/>
    <property type="match status" value="1"/>
</dbReference>
<dbReference type="Proteomes" id="UP001500363">
    <property type="component" value="Unassembled WGS sequence"/>
</dbReference>
<accession>A0ABP4L6U4</accession>
<dbReference type="PROSITE" id="PS50297">
    <property type="entry name" value="ANK_REP_REGION"/>
    <property type="match status" value="1"/>
</dbReference>
<proteinExistence type="predicted"/>
<feature type="repeat" description="ANK" evidence="3">
    <location>
        <begin position="204"/>
        <end position="236"/>
    </location>
</feature>
<dbReference type="InterPro" id="IPR036770">
    <property type="entry name" value="Ankyrin_rpt-contain_sf"/>
</dbReference>
<dbReference type="RefSeq" id="WP_344171562.1">
    <property type="nucleotide sequence ID" value="NZ_BAAANC010000001.1"/>
</dbReference>
<dbReference type="PROSITE" id="PS50088">
    <property type="entry name" value="ANK_REPEAT"/>
    <property type="match status" value="3"/>
</dbReference>